<keyword evidence="4" id="KW-1185">Reference proteome</keyword>
<sequence>MRTLIAFTSVMIVCAGPALAQTDRPGGNCGDDPETTGALPADPRSLYLPGERPARDQDTVEITPPEESWQAAAREDAERRRRAILACGVD</sequence>
<evidence type="ECO:0008006" key="5">
    <source>
        <dbReference type="Google" id="ProtNLM"/>
    </source>
</evidence>
<organism evidence="3 4">
    <name type="scientific">Methylobacterium radiotolerans</name>
    <dbReference type="NCBI Taxonomy" id="31998"/>
    <lineage>
        <taxon>Bacteria</taxon>
        <taxon>Pseudomonadati</taxon>
        <taxon>Pseudomonadota</taxon>
        <taxon>Alphaproteobacteria</taxon>
        <taxon>Hyphomicrobiales</taxon>
        <taxon>Methylobacteriaceae</taxon>
        <taxon>Methylobacterium</taxon>
    </lineage>
</organism>
<reference evidence="3 4" key="1">
    <citation type="submission" date="2024-06" db="EMBL/GenBank/DDBJ databases">
        <title>Genomics of switchgrass bacterial isolates.</title>
        <authorList>
            <person name="Shade A."/>
        </authorList>
    </citation>
    <scope>NUCLEOTIDE SEQUENCE [LARGE SCALE GENOMIC DNA]</scope>
    <source>
        <strain evidence="3 4">PvP084</strain>
    </source>
</reference>
<evidence type="ECO:0000313" key="3">
    <source>
        <dbReference type="EMBL" id="MET3869578.1"/>
    </source>
</evidence>
<dbReference type="EMBL" id="JBEPNW010000003">
    <property type="protein sequence ID" value="MET3869578.1"/>
    <property type="molecule type" value="Genomic_DNA"/>
</dbReference>
<protein>
    <recommendedName>
        <fullName evidence="5">Secreted protein</fullName>
    </recommendedName>
</protein>
<keyword evidence="2" id="KW-0732">Signal</keyword>
<dbReference type="Proteomes" id="UP001549119">
    <property type="component" value="Unassembled WGS sequence"/>
</dbReference>
<accession>A0ABV2NSS9</accession>
<proteinExistence type="predicted"/>
<gene>
    <name evidence="3" type="ORF">ABIC20_006956</name>
</gene>
<dbReference type="RefSeq" id="WP_043074702.1">
    <property type="nucleotide sequence ID" value="NZ_CP090580.1"/>
</dbReference>
<feature type="signal peptide" evidence="2">
    <location>
        <begin position="1"/>
        <end position="20"/>
    </location>
</feature>
<feature type="chain" id="PRO_5045453917" description="Secreted protein" evidence="2">
    <location>
        <begin position="21"/>
        <end position="90"/>
    </location>
</feature>
<evidence type="ECO:0000256" key="1">
    <source>
        <dbReference type="SAM" id="MobiDB-lite"/>
    </source>
</evidence>
<name>A0ABV2NSS9_9HYPH</name>
<evidence type="ECO:0000256" key="2">
    <source>
        <dbReference type="SAM" id="SignalP"/>
    </source>
</evidence>
<evidence type="ECO:0000313" key="4">
    <source>
        <dbReference type="Proteomes" id="UP001549119"/>
    </source>
</evidence>
<feature type="region of interest" description="Disordered" evidence="1">
    <location>
        <begin position="20"/>
        <end position="59"/>
    </location>
</feature>
<comment type="caution">
    <text evidence="3">The sequence shown here is derived from an EMBL/GenBank/DDBJ whole genome shotgun (WGS) entry which is preliminary data.</text>
</comment>